<dbReference type="InterPro" id="IPR019481">
    <property type="entry name" value="TFIIIC_triple_barrel"/>
</dbReference>
<protein>
    <recommendedName>
        <fullName evidence="2">Transcription factor TFIIIC triple barrel domain-containing protein</fullName>
    </recommendedName>
</protein>
<proteinExistence type="predicted"/>
<organism evidence="3 4">
    <name type="scientific">Rhodotorula paludigena</name>
    <dbReference type="NCBI Taxonomy" id="86838"/>
    <lineage>
        <taxon>Eukaryota</taxon>
        <taxon>Fungi</taxon>
        <taxon>Dikarya</taxon>
        <taxon>Basidiomycota</taxon>
        <taxon>Pucciniomycotina</taxon>
        <taxon>Microbotryomycetes</taxon>
        <taxon>Sporidiobolales</taxon>
        <taxon>Sporidiobolaceae</taxon>
        <taxon>Rhodotorula</taxon>
    </lineage>
</organism>
<dbReference type="Proteomes" id="UP001342314">
    <property type="component" value="Unassembled WGS sequence"/>
</dbReference>
<evidence type="ECO:0000313" key="4">
    <source>
        <dbReference type="Proteomes" id="UP001342314"/>
    </source>
</evidence>
<sequence>MAIPPAQPRKRTVEPLLGPTWRRVEGLVPRDLLAQLDAPAGEGDDEWEEDEVEYVTLEFGQHLSEETLGENNAIQLLAPESVSPIARVGDRYFQGMHETLIGTDIFLAHDGDAHPSYQPMATSTHRITFQPVVLVPANQPAGSNAPANLIGGIPRGPGWRAGPAKAPVVLGDDGLPRKRPIGRPKGSKNKPKPPPVPAGEAGAQAEPAPAKKRGRPKGSKNKPKPAAVAEEAKTGAEGAASGGAADEEMPDVAEET</sequence>
<feature type="compositionally biased region" description="Basic residues" evidence="1">
    <location>
        <begin position="210"/>
        <end position="223"/>
    </location>
</feature>
<name>A0AAV5GDZ0_9BASI</name>
<keyword evidence="4" id="KW-1185">Reference proteome</keyword>
<dbReference type="Gene3D" id="2.60.40.4370">
    <property type="match status" value="1"/>
</dbReference>
<reference evidence="3 4" key="1">
    <citation type="submission" date="2021-12" db="EMBL/GenBank/DDBJ databases">
        <title>High titer production of polyol ester of fatty acids by Rhodotorula paludigena BS15 towards product separation-free biomass refinery.</title>
        <authorList>
            <person name="Mano J."/>
            <person name="Ono H."/>
            <person name="Tanaka T."/>
            <person name="Naito K."/>
            <person name="Sushida H."/>
            <person name="Ike M."/>
            <person name="Tokuyasu K."/>
            <person name="Kitaoka M."/>
        </authorList>
    </citation>
    <scope>NUCLEOTIDE SEQUENCE [LARGE SCALE GENOMIC DNA]</scope>
    <source>
        <strain evidence="3 4">BS15</strain>
    </source>
</reference>
<feature type="compositionally biased region" description="Low complexity" evidence="1">
    <location>
        <begin position="198"/>
        <end position="208"/>
    </location>
</feature>
<feature type="compositionally biased region" description="Acidic residues" evidence="1">
    <location>
        <begin position="245"/>
        <end position="256"/>
    </location>
</feature>
<feature type="compositionally biased region" description="Basic residues" evidence="1">
    <location>
        <begin position="177"/>
        <end position="191"/>
    </location>
</feature>
<feature type="domain" description="Transcription factor TFIIIC triple barrel" evidence="2">
    <location>
        <begin position="48"/>
        <end position="133"/>
    </location>
</feature>
<dbReference type="AlphaFoldDB" id="A0AAV5GDZ0"/>
<dbReference type="EMBL" id="BQKY01000001">
    <property type="protein sequence ID" value="GJN87542.1"/>
    <property type="molecule type" value="Genomic_DNA"/>
</dbReference>
<accession>A0AAV5GDZ0</accession>
<evidence type="ECO:0000259" key="2">
    <source>
        <dbReference type="Pfam" id="PF10419"/>
    </source>
</evidence>
<gene>
    <name evidence="3" type="ORF">Rhopal_000496-T1</name>
</gene>
<evidence type="ECO:0000313" key="3">
    <source>
        <dbReference type="EMBL" id="GJN87542.1"/>
    </source>
</evidence>
<feature type="region of interest" description="Disordered" evidence="1">
    <location>
        <begin position="161"/>
        <end position="256"/>
    </location>
</feature>
<dbReference type="Pfam" id="PF10419">
    <property type="entry name" value="TFIIIC_sub6"/>
    <property type="match status" value="1"/>
</dbReference>
<comment type="caution">
    <text evidence="3">The sequence shown here is derived from an EMBL/GenBank/DDBJ whole genome shotgun (WGS) entry which is preliminary data.</text>
</comment>
<evidence type="ECO:0000256" key="1">
    <source>
        <dbReference type="SAM" id="MobiDB-lite"/>
    </source>
</evidence>
<feature type="compositionally biased region" description="Low complexity" evidence="1">
    <location>
        <begin position="224"/>
        <end position="244"/>
    </location>
</feature>